<organism evidence="9 10">
    <name type="scientific">Paradevosia shaoguanensis</name>
    <dbReference type="NCBI Taxonomy" id="1335043"/>
    <lineage>
        <taxon>Bacteria</taxon>
        <taxon>Pseudomonadati</taxon>
        <taxon>Pseudomonadota</taxon>
        <taxon>Alphaproteobacteria</taxon>
        <taxon>Hyphomicrobiales</taxon>
        <taxon>Devosiaceae</taxon>
        <taxon>Paradevosia</taxon>
    </lineage>
</organism>
<evidence type="ECO:0000256" key="2">
    <source>
        <dbReference type="ARBA" id="ARBA00022448"/>
    </source>
</evidence>
<dbReference type="SUPFAM" id="SSF161098">
    <property type="entry name" value="MetI-like"/>
    <property type="match status" value="1"/>
</dbReference>
<evidence type="ECO:0000313" key="10">
    <source>
        <dbReference type="Proteomes" id="UP001156140"/>
    </source>
</evidence>
<comment type="caution">
    <text evidence="9">The sequence shown here is derived from an EMBL/GenBank/DDBJ whole genome shotgun (WGS) entry which is preliminary data.</text>
</comment>
<evidence type="ECO:0000256" key="3">
    <source>
        <dbReference type="ARBA" id="ARBA00022475"/>
    </source>
</evidence>
<keyword evidence="3" id="KW-1003">Cell membrane</keyword>
<dbReference type="Pfam" id="PF00528">
    <property type="entry name" value="BPD_transp_1"/>
    <property type="match status" value="1"/>
</dbReference>
<feature type="transmembrane region" description="Helical" evidence="7">
    <location>
        <begin position="274"/>
        <end position="298"/>
    </location>
</feature>
<dbReference type="RefSeq" id="WP_035034644.1">
    <property type="nucleotide sequence ID" value="NZ_CP068983.1"/>
</dbReference>
<gene>
    <name evidence="9" type="ORF">ML536_18460</name>
</gene>
<feature type="transmembrane region" description="Helical" evidence="7">
    <location>
        <begin position="215"/>
        <end position="236"/>
    </location>
</feature>
<dbReference type="AlphaFoldDB" id="A0AA41QPW0"/>
<keyword evidence="5 7" id="KW-1133">Transmembrane helix</keyword>
<comment type="similarity">
    <text evidence="7">Belongs to the binding-protein-dependent transport system permease family.</text>
</comment>
<dbReference type="EMBL" id="JALAZD010000003">
    <property type="protein sequence ID" value="MCI0128821.1"/>
    <property type="molecule type" value="Genomic_DNA"/>
</dbReference>
<feature type="transmembrane region" description="Helical" evidence="7">
    <location>
        <begin position="172"/>
        <end position="195"/>
    </location>
</feature>
<dbReference type="GO" id="GO:0055085">
    <property type="term" value="P:transmembrane transport"/>
    <property type="evidence" value="ECO:0007669"/>
    <property type="project" value="InterPro"/>
</dbReference>
<evidence type="ECO:0000256" key="7">
    <source>
        <dbReference type="RuleBase" id="RU363032"/>
    </source>
</evidence>
<keyword evidence="10" id="KW-1185">Reference proteome</keyword>
<dbReference type="GO" id="GO:0005886">
    <property type="term" value="C:plasma membrane"/>
    <property type="evidence" value="ECO:0007669"/>
    <property type="project" value="UniProtKB-SubCell"/>
</dbReference>
<protein>
    <submittedName>
        <fullName evidence="9">Sugar ABC transporter permease</fullName>
    </submittedName>
</protein>
<evidence type="ECO:0000256" key="6">
    <source>
        <dbReference type="ARBA" id="ARBA00023136"/>
    </source>
</evidence>
<dbReference type="InterPro" id="IPR000515">
    <property type="entry name" value="MetI-like"/>
</dbReference>
<proteinExistence type="inferred from homology"/>
<dbReference type="CDD" id="cd06261">
    <property type="entry name" value="TM_PBP2"/>
    <property type="match status" value="1"/>
</dbReference>
<evidence type="ECO:0000256" key="1">
    <source>
        <dbReference type="ARBA" id="ARBA00004651"/>
    </source>
</evidence>
<feature type="domain" description="ABC transmembrane type-1" evidence="8">
    <location>
        <begin position="81"/>
        <end position="295"/>
    </location>
</feature>
<sequence length="306" mass="34335">MSFLAKREALAARNMRRFDWLPVWLVAPAGLLMTGLLIYPIVQGILLSFFDTRILNYARGKFIGLANYERLFVDPYFWNAVRVTFIYGAASMVCTYLLGLGFALLLNRNFPGRGLIRTLFILPWAIPEVVAVLIFVWMLDAQFGVINYALVSVGLIREPLAWLANRDLALPALVLVTSWQQFPLAMLILLAGLQTIPKEEYEAAMVDGANAWSRFIHVTMPGLRAVNVVLVLLLILNSFRRVTMIYAMTGGGPARATETLSILTYNTAFDYQRIGYAAAIGTALLVILLVFSLIYYIALLRQRDTQ</sequence>
<evidence type="ECO:0000256" key="4">
    <source>
        <dbReference type="ARBA" id="ARBA00022692"/>
    </source>
</evidence>
<keyword evidence="2 7" id="KW-0813">Transport</keyword>
<reference evidence="9" key="1">
    <citation type="submission" date="2022-03" db="EMBL/GenBank/DDBJ databases">
        <title>The complete genome sequence of a Methyloterrigena soli.</title>
        <authorList>
            <person name="Zi Z."/>
        </authorList>
    </citation>
    <scope>NUCLEOTIDE SEQUENCE</scope>
    <source>
        <strain evidence="9">M48</strain>
    </source>
</reference>
<comment type="subcellular location">
    <subcellularLocation>
        <location evidence="1 7">Cell membrane</location>
        <topology evidence="1 7">Multi-pass membrane protein</topology>
    </subcellularLocation>
</comment>
<feature type="transmembrane region" description="Helical" evidence="7">
    <location>
        <begin position="85"/>
        <end position="106"/>
    </location>
</feature>
<keyword evidence="6 7" id="KW-0472">Membrane</keyword>
<dbReference type="Gene3D" id="1.10.3720.10">
    <property type="entry name" value="MetI-like"/>
    <property type="match status" value="1"/>
</dbReference>
<dbReference type="PANTHER" id="PTHR43005">
    <property type="entry name" value="BLR7065 PROTEIN"/>
    <property type="match status" value="1"/>
</dbReference>
<keyword evidence="4 7" id="KW-0812">Transmembrane</keyword>
<feature type="transmembrane region" description="Helical" evidence="7">
    <location>
        <begin position="118"/>
        <end position="139"/>
    </location>
</feature>
<dbReference type="PROSITE" id="PS50928">
    <property type="entry name" value="ABC_TM1"/>
    <property type="match status" value="1"/>
</dbReference>
<feature type="transmembrane region" description="Helical" evidence="7">
    <location>
        <begin position="21"/>
        <end position="42"/>
    </location>
</feature>
<dbReference type="InterPro" id="IPR035906">
    <property type="entry name" value="MetI-like_sf"/>
</dbReference>
<evidence type="ECO:0000259" key="8">
    <source>
        <dbReference type="PROSITE" id="PS50928"/>
    </source>
</evidence>
<name>A0AA41QPW0_9HYPH</name>
<evidence type="ECO:0000313" key="9">
    <source>
        <dbReference type="EMBL" id="MCI0128821.1"/>
    </source>
</evidence>
<accession>A0AA41QPW0</accession>
<dbReference type="Proteomes" id="UP001156140">
    <property type="component" value="Unassembled WGS sequence"/>
</dbReference>
<dbReference type="PANTHER" id="PTHR43005:SF1">
    <property type="entry name" value="SPERMIDINE_PUTRESCINE TRANSPORT SYSTEM PERMEASE PROTEIN"/>
    <property type="match status" value="1"/>
</dbReference>
<evidence type="ECO:0000256" key="5">
    <source>
        <dbReference type="ARBA" id="ARBA00022989"/>
    </source>
</evidence>